<dbReference type="InterPro" id="IPR003593">
    <property type="entry name" value="AAA+_ATPase"/>
</dbReference>
<dbReference type="Pfam" id="PF14490">
    <property type="entry name" value="HHH_RecD2"/>
    <property type="match status" value="1"/>
</dbReference>
<dbReference type="GO" id="GO:0006310">
    <property type="term" value="P:DNA recombination"/>
    <property type="evidence" value="ECO:0007669"/>
    <property type="project" value="TreeGrafter"/>
</dbReference>
<dbReference type="EMBL" id="FOBI01000008">
    <property type="protein sequence ID" value="SEL28921.1"/>
    <property type="molecule type" value="Genomic_DNA"/>
</dbReference>
<dbReference type="SMART" id="SM00382">
    <property type="entry name" value="AAA"/>
    <property type="match status" value="1"/>
</dbReference>
<evidence type="ECO:0000256" key="2">
    <source>
        <dbReference type="ARBA" id="ARBA00022840"/>
    </source>
</evidence>
<dbReference type="CDD" id="cd18809">
    <property type="entry name" value="SF1_C_RecD"/>
    <property type="match status" value="1"/>
</dbReference>
<dbReference type="InterPro" id="IPR050534">
    <property type="entry name" value="Coronavir_polyprotein_1ab"/>
</dbReference>
<name>A0A1H7NZF2_9GAMM</name>
<proteinExistence type="predicted"/>
<dbReference type="SUPFAM" id="SSF52540">
    <property type="entry name" value="P-loop containing nucleoside triphosphate hydrolases"/>
    <property type="match status" value="2"/>
</dbReference>
<dbReference type="InterPro" id="IPR029493">
    <property type="entry name" value="RecD2-like_HHH"/>
</dbReference>
<evidence type="ECO:0000259" key="3">
    <source>
        <dbReference type="SMART" id="SM00382"/>
    </source>
</evidence>
<accession>A0A1H7NZF2</accession>
<dbReference type="GO" id="GO:0017116">
    <property type="term" value="F:single-stranded DNA helicase activity"/>
    <property type="evidence" value="ECO:0007669"/>
    <property type="project" value="TreeGrafter"/>
</dbReference>
<dbReference type="InterPro" id="IPR027785">
    <property type="entry name" value="UvrD-like_helicase_C"/>
</dbReference>
<dbReference type="InterPro" id="IPR027417">
    <property type="entry name" value="P-loop_NTPase"/>
</dbReference>
<organism evidence="4 5">
    <name type="scientific">Colwellia chukchiensis</name>
    <dbReference type="NCBI Taxonomy" id="641665"/>
    <lineage>
        <taxon>Bacteria</taxon>
        <taxon>Pseudomonadati</taxon>
        <taxon>Pseudomonadota</taxon>
        <taxon>Gammaproteobacteria</taxon>
        <taxon>Alteromonadales</taxon>
        <taxon>Colwelliaceae</taxon>
        <taxon>Colwellia</taxon>
    </lineage>
</organism>
<dbReference type="GO" id="GO:0005524">
    <property type="term" value="F:ATP binding"/>
    <property type="evidence" value="ECO:0007669"/>
    <property type="project" value="UniProtKB-KW"/>
</dbReference>
<dbReference type="Gene3D" id="3.40.50.300">
    <property type="entry name" value="P-loop containing nucleotide triphosphate hydrolases"/>
    <property type="match status" value="2"/>
</dbReference>
<dbReference type="CDD" id="cd17933">
    <property type="entry name" value="DEXSc_RecD-like"/>
    <property type="match status" value="1"/>
</dbReference>
<reference evidence="5" key="1">
    <citation type="submission" date="2016-10" db="EMBL/GenBank/DDBJ databases">
        <authorList>
            <person name="Varghese N."/>
            <person name="Submissions S."/>
        </authorList>
    </citation>
    <scope>NUCLEOTIDE SEQUENCE [LARGE SCALE GENOMIC DNA]</scope>
    <source>
        <strain evidence="5">CGMCC 1.9127</strain>
    </source>
</reference>
<feature type="domain" description="AAA+ ATPase" evidence="3">
    <location>
        <begin position="375"/>
        <end position="509"/>
    </location>
</feature>
<keyword evidence="2" id="KW-0067">ATP-binding</keyword>
<keyword evidence="4" id="KW-0347">Helicase</keyword>
<evidence type="ECO:0000313" key="5">
    <source>
        <dbReference type="Proteomes" id="UP000199297"/>
    </source>
</evidence>
<evidence type="ECO:0000313" key="4">
    <source>
        <dbReference type="EMBL" id="SEL28921.1"/>
    </source>
</evidence>
<keyword evidence="1" id="KW-0547">Nucleotide-binding</keyword>
<protein>
    <submittedName>
        <fullName evidence="4">DNA helicase/exodeoxyribonuclease V, alpha subunit</fullName>
    </submittedName>
</protein>
<dbReference type="Pfam" id="PF13538">
    <property type="entry name" value="UvrD_C_2"/>
    <property type="match status" value="1"/>
</dbReference>
<keyword evidence="4" id="KW-0378">Hydrolase</keyword>
<evidence type="ECO:0000256" key="1">
    <source>
        <dbReference type="ARBA" id="ARBA00022741"/>
    </source>
</evidence>
<dbReference type="PANTHER" id="PTHR43788">
    <property type="entry name" value="DNA2/NAM7 HELICASE FAMILY MEMBER"/>
    <property type="match status" value="1"/>
</dbReference>
<dbReference type="PANTHER" id="PTHR43788:SF6">
    <property type="entry name" value="DNA HELICASE B"/>
    <property type="match status" value="1"/>
</dbReference>
<dbReference type="GO" id="GO:0009338">
    <property type="term" value="C:exodeoxyribonuclease V complex"/>
    <property type="evidence" value="ECO:0007669"/>
    <property type="project" value="TreeGrafter"/>
</dbReference>
<dbReference type="Pfam" id="PF13604">
    <property type="entry name" value="AAA_30"/>
    <property type="match status" value="1"/>
</dbReference>
<dbReference type="Proteomes" id="UP000199297">
    <property type="component" value="Unassembled WGS sequence"/>
</dbReference>
<keyword evidence="5" id="KW-1185">Reference proteome</keyword>
<dbReference type="Gene3D" id="2.30.30.940">
    <property type="match status" value="1"/>
</dbReference>
<gene>
    <name evidence="4" type="ORF">SAMN05216262_108139</name>
</gene>
<dbReference type="AlphaFoldDB" id="A0A1H7NZF2"/>
<dbReference type="STRING" id="641665.GCA_002104455_03465"/>
<sequence>MNETKVQNMQIANCANASAQIAQQAAEQLRVTSVPYSSSTMVIFTGVPLAKDSYKTNSGKYFVTIKADPDSIPVQPAIGQHWSVNGTRLIGEVETGDFVMQQHTYESPEHIECNLPETGEQLIRFIAKEADFKGIGESKARMLWQQLGKEFHSIVRKDTPEARKRLRGLLSEDSVNALFEGYTKYKNLAYCNWMTDHKIPASIQQRLLKHHAERSIEAIKQNPYVLIGFGMSFDQVDRMVANSEFKLMITNCDHRRLSAALETAIRKEIEKGHTYTTQACLRPYLTKLIKNKELVTEAFKAGHNKAQYILNSDNGYYHPTAQLLMESVVAKRLKALASQNNLYDENANNAYISAVDELPYELTPMQSEAVVTCLDNAVSCITGGAGTGKTTVLRTALRAYHQMGFEIHAVALSGRAAMRLHESIGFITSTIAKLLREDAIEPTPDKQKHLLVIDEASMIDLPTMYRLVNHIHPSVRIVFTGDPDQLPPIGCGKVLADIVLSKAIANTMLDIVKRQEGSTGIPEYSKLINQGIVPDKLSTGAIHFHETAKSDIAQVCCDLFLQSTENSRVMAPTKALVAAINKLTQEAVNPNGCRLEFEMHGERFFQNLRLNDAILFTQNHYDKGIQNGSLGTLTSVESSSESYGEVTLDTGDKVEVTKPVLDCMELGYAVTLHKAQGSQFPRIIIALKKGKIVDRAWLYTAITRAEAEIHIVGSSDDLRIITEAQSNSHKRNSYLVELLRYIVP</sequence>